<protein>
    <submittedName>
        <fullName evidence="2">Uncharacterized protein</fullName>
    </submittedName>
</protein>
<keyword evidence="1" id="KW-1133">Transmembrane helix</keyword>
<keyword evidence="3" id="KW-1185">Reference proteome</keyword>
<feature type="transmembrane region" description="Helical" evidence="1">
    <location>
        <begin position="38"/>
        <end position="61"/>
    </location>
</feature>
<organism evidence="2 3">
    <name type="scientific">Janibacter limosus</name>
    <dbReference type="NCBI Taxonomy" id="53458"/>
    <lineage>
        <taxon>Bacteria</taxon>
        <taxon>Bacillati</taxon>
        <taxon>Actinomycetota</taxon>
        <taxon>Actinomycetes</taxon>
        <taxon>Micrococcales</taxon>
        <taxon>Intrasporangiaceae</taxon>
        <taxon>Janibacter</taxon>
    </lineage>
</organism>
<dbReference type="Proteomes" id="UP000290408">
    <property type="component" value="Chromosome"/>
</dbReference>
<dbReference type="AlphaFoldDB" id="A0A4P6MRY8"/>
<dbReference type="OrthoDB" id="4870229at2"/>
<name>A0A4P6MRY8_9MICO</name>
<keyword evidence="1" id="KW-0812">Transmembrane</keyword>
<sequence length="71" mass="7615">MIRFIVVISMLCMAPVRHLDRALEARGQDPEAGLTTLEYVILGALVLAVVVTVAAVITGNLESWANQIPSP</sequence>
<evidence type="ECO:0000313" key="3">
    <source>
        <dbReference type="Proteomes" id="UP000290408"/>
    </source>
</evidence>
<evidence type="ECO:0000313" key="2">
    <source>
        <dbReference type="EMBL" id="QBF45412.1"/>
    </source>
</evidence>
<accession>A0A4P6MRY8</accession>
<gene>
    <name evidence="2" type="ORF">EXU32_03490</name>
</gene>
<reference evidence="2 3" key="1">
    <citation type="submission" date="2019-02" db="EMBL/GenBank/DDBJ databases">
        <title>Genomic data mining of an Antarctic deep-sea actinobacterium, Janibacterlimosus P3-3-X1.</title>
        <authorList>
            <person name="Liao L."/>
            <person name="Chen B."/>
        </authorList>
    </citation>
    <scope>NUCLEOTIDE SEQUENCE [LARGE SCALE GENOMIC DNA]</scope>
    <source>
        <strain evidence="2 3">P3-3-X1</strain>
    </source>
</reference>
<dbReference type="KEGG" id="jli:EXU32_03490"/>
<dbReference type="EMBL" id="CP036164">
    <property type="protein sequence ID" value="QBF45412.1"/>
    <property type="molecule type" value="Genomic_DNA"/>
</dbReference>
<dbReference type="STRING" id="1216970.GCA_001570985_00341"/>
<keyword evidence="1" id="KW-0472">Membrane</keyword>
<evidence type="ECO:0000256" key="1">
    <source>
        <dbReference type="SAM" id="Phobius"/>
    </source>
</evidence>
<dbReference type="RefSeq" id="WP_130628650.1">
    <property type="nucleotide sequence ID" value="NZ_CP036164.1"/>
</dbReference>
<proteinExistence type="predicted"/>